<feature type="domain" description="Glycosyltransferase subfamily 4-like N-terminal" evidence="2">
    <location>
        <begin position="14"/>
        <end position="179"/>
    </location>
</feature>
<accession>A0ABQ6NR51</accession>
<keyword evidence="3" id="KW-0808">Transferase</keyword>
<proteinExistence type="predicted"/>
<evidence type="ECO:0000313" key="4">
    <source>
        <dbReference type="Proteomes" id="UP001285921"/>
    </source>
</evidence>
<gene>
    <name evidence="3" type="ORF">PghCCS26_38310</name>
</gene>
<evidence type="ECO:0000313" key="3">
    <source>
        <dbReference type="EMBL" id="GMK46702.1"/>
    </source>
</evidence>
<dbReference type="Proteomes" id="UP001285921">
    <property type="component" value="Unassembled WGS sequence"/>
</dbReference>
<organism evidence="3 4">
    <name type="scientific">Paenibacillus glycanilyticus</name>
    <dbReference type="NCBI Taxonomy" id="126569"/>
    <lineage>
        <taxon>Bacteria</taxon>
        <taxon>Bacillati</taxon>
        <taxon>Bacillota</taxon>
        <taxon>Bacilli</taxon>
        <taxon>Bacillales</taxon>
        <taxon>Paenibacillaceae</taxon>
        <taxon>Paenibacillus</taxon>
    </lineage>
</organism>
<dbReference type="PANTHER" id="PTHR12526">
    <property type="entry name" value="GLYCOSYLTRANSFERASE"/>
    <property type="match status" value="1"/>
</dbReference>
<evidence type="ECO:0000259" key="2">
    <source>
        <dbReference type="Pfam" id="PF13439"/>
    </source>
</evidence>
<evidence type="ECO:0000259" key="1">
    <source>
        <dbReference type="Pfam" id="PF00534"/>
    </source>
</evidence>
<dbReference type="Pfam" id="PF00534">
    <property type="entry name" value="Glycos_transf_1"/>
    <property type="match status" value="1"/>
</dbReference>
<dbReference type="SUPFAM" id="SSF53756">
    <property type="entry name" value="UDP-Glycosyltransferase/glycogen phosphorylase"/>
    <property type="match status" value="1"/>
</dbReference>
<sequence>MIKILYIQPYASQVGGVDSVLLQLIEGLDRNRYEPFVLLTAPTAYSERYERLGCRVLYGPVAVFGKPTDAGYYFRNIRTLIQSVAFVRKIVREHGIGLIHSHKMEAFGGNIAGKWMGIPTVQTVHEIPRRPLLAYKLIAWLNHLFNDKVIVLCEPSRRMFRMLGRDSGKVIKIYNGIEPQMDTVAMRAPLTESDDVPLREQLGLSPADKVFLTVARLTPMKGLDDLVDAADRLSKMHPHLKFAIAGDVAFEHEKSYKSSLMTRIRERGLEQTVFLLGLRRDVPWLLDQADALILPSAYDIFPTVVLEAMNAGLPVVATSVGGVPEMVRPETGLLVPPRSGSELAQGIVRLMEMDYQTMGQNARELFLREFTRRRYVDETEQVYSEVLYRHRKLLTASQ</sequence>
<dbReference type="InterPro" id="IPR001296">
    <property type="entry name" value="Glyco_trans_1"/>
</dbReference>
<dbReference type="GO" id="GO:0016740">
    <property type="term" value="F:transferase activity"/>
    <property type="evidence" value="ECO:0007669"/>
    <property type="project" value="UniProtKB-KW"/>
</dbReference>
<dbReference type="RefSeq" id="WP_317980904.1">
    <property type="nucleotide sequence ID" value="NZ_BTCL01000014.1"/>
</dbReference>
<protein>
    <submittedName>
        <fullName evidence="3">Glycosyl transferase family 1</fullName>
    </submittedName>
</protein>
<keyword evidence="4" id="KW-1185">Reference proteome</keyword>
<dbReference type="EMBL" id="BTCL01000014">
    <property type="protein sequence ID" value="GMK46702.1"/>
    <property type="molecule type" value="Genomic_DNA"/>
</dbReference>
<reference evidence="3 4" key="1">
    <citation type="submission" date="2023-05" db="EMBL/GenBank/DDBJ databases">
        <title>Draft genome of Paenibacillus sp. CCS26.</title>
        <authorList>
            <person name="Akita H."/>
            <person name="Shinto Y."/>
            <person name="Kimura Z."/>
        </authorList>
    </citation>
    <scope>NUCLEOTIDE SEQUENCE [LARGE SCALE GENOMIC DNA]</scope>
    <source>
        <strain evidence="3 4">CCS26</strain>
    </source>
</reference>
<dbReference type="Pfam" id="PF13439">
    <property type="entry name" value="Glyco_transf_4"/>
    <property type="match status" value="1"/>
</dbReference>
<dbReference type="InterPro" id="IPR028098">
    <property type="entry name" value="Glyco_trans_4-like_N"/>
</dbReference>
<comment type="caution">
    <text evidence="3">The sequence shown here is derived from an EMBL/GenBank/DDBJ whole genome shotgun (WGS) entry which is preliminary data.</text>
</comment>
<dbReference type="Gene3D" id="3.40.50.2000">
    <property type="entry name" value="Glycogen Phosphorylase B"/>
    <property type="match status" value="2"/>
</dbReference>
<name>A0ABQ6NR51_9BACL</name>
<feature type="domain" description="Glycosyl transferase family 1" evidence="1">
    <location>
        <begin position="199"/>
        <end position="364"/>
    </location>
</feature>